<keyword evidence="2 8" id="KW-0813">Transport</keyword>
<dbReference type="InterPro" id="IPR036942">
    <property type="entry name" value="Beta-barrel_TonB_sf"/>
</dbReference>
<keyword evidence="4 8" id="KW-0812">Transmembrane</keyword>
<dbReference type="Gene3D" id="2.40.170.20">
    <property type="entry name" value="TonB-dependent receptor, beta-barrel domain"/>
    <property type="match status" value="1"/>
</dbReference>
<evidence type="ECO:0000259" key="12">
    <source>
        <dbReference type="Pfam" id="PF07715"/>
    </source>
</evidence>
<dbReference type="NCBIfam" id="TIGR04056">
    <property type="entry name" value="OMP_RagA_SusC"/>
    <property type="match status" value="1"/>
</dbReference>
<accession>A0A239EGF2</accession>
<evidence type="ECO:0000256" key="8">
    <source>
        <dbReference type="PROSITE-ProRule" id="PRU01360"/>
    </source>
</evidence>
<evidence type="ECO:0000313" key="14">
    <source>
        <dbReference type="Proteomes" id="UP000198393"/>
    </source>
</evidence>
<dbReference type="InterPro" id="IPR039426">
    <property type="entry name" value="TonB-dep_rcpt-like"/>
</dbReference>
<dbReference type="InterPro" id="IPR000531">
    <property type="entry name" value="Beta-barrel_TonB"/>
</dbReference>
<dbReference type="NCBIfam" id="TIGR04057">
    <property type="entry name" value="SusC_RagA_signa"/>
    <property type="match status" value="1"/>
</dbReference>
<dbReference type="InterPro" id="IPR012910">
    <property type="entry name" value="Plug_dom"/>
</dbReference>
<evidence type="ECO:0000256" key="1">
    <source>
        <dbReference type="ARBA" id="ARBA00004571"/>
    </source>
</evidence>
<evidence type="ECO:0000256" key="9">
    <source>
        <dbReference type="RuleBase" id="RU003357"/>
    </source>
</evidence>
<dbReference type="AlphaFoldDB" id="A0A239EGF2"/>
<evidence type="ECO:0000256" key="7">
    <source>
        <dbReference type="ARBA" id="ARBA00023237"/>
    </source>
</evidence>
<evidence type="ECO:0000256" key="6">
    <source>
        <dbReference type="ARBA" id="ARBA00023136"/>
    </source>
</evidence>
<feature type="domain" description="TonB-dependent receptor-like beta-barrel" evidence="11">
    <location>
        <begin position="447"/>
        <end position="986"/>
    </location>
</feature>
<dbReference type="Proteomes" id="UP000198393">
    <property type="component" value="Unassembled WGS sequence"/>
</dbReference>
<dbReference type="Pfam" id="PF00593">
    <property type="entry name" value="TonB_dep_Rec_b-barrel"/>
    <property type="match status" value="1"/>
</dbReference>
<dbReference type="SUPFAM" id="SSF56935">
    <property type="entry name" value="Porins"/>
    <property type="match status" value="1"/>
</dbReference>
<dbReference type="InterPro" id="IPR023996">
    <property type="entry name" value="TonB-dep_OMP_SusC/RagA"/>
</dbReference>
<dbReference type="InterPro" id="IPR023997">
    <property type="entry name" value="TonB-dep_OMP_SusC/RagA_CS"/>
</dbReference>
<feature type="domain" description="TonB-dependent receptor plug" evidence="12">
    <location>
        <begin position="126"/>
        <end position="234"/>
    </location>
</feature>
<feature type="region of interest" description="Disordered" evidence="10">
    <location>
        <begin position="507"/>
        <end position="528"/>
    </location>
</feature>
<evidence type="ECO:0000259" key="11">
    <source>
        <dbReference type="Pfam" id="PF00593"/>
    </source>
</evidence>
<evidence type="ECO:0000256" key="5">
    <source>
        <dbReference type="ARBA" id="ARBA00023077"/>
    </source>
</evidence>
<dbReference type="Pfam" id="PF13715">
    <property type="entry name" value="CarbopepD_reg_2"/>
    <property type="match status" value="1"/>
</dbReference>
<dbReference type="OrthoDB" id="9768177at2"/>
<keyword evidence="6 8" id="KW-0472">Membrane</keyword>
<name>A0A239EGF2_EKHLU</name>
<dbReference type="EMBL" id="FZPD01000001">
    <property type="protein sequence ID" value="SNS42974.1"/>
    <property type="molecule type" value="Genomic_DNA"/>
</dbReference>
<dbReference type="Gene3D" id="2.170.130.10">
    <property type="entry name" value="TonB-dependent receptor, plug domain"/>
    <property type="match status" value="1"/>
</dbReference>
<sequence>MGNLSIFKIVLSTYQIMKLTLTCLASLLLVFSVSAQTTLRGIVTDGSNNGIAGATIKIDESTNSTVSDANGNFSIELTDGYETLIISAEGFQVRKIYLTGQNSITVKMNSLSAGNQINMGIGSQSKDELTSSVSSIDAADVSPAPLINLEQANQGVTAGLFVQNSSGKLGQGTTVRIRGGSSLSASNQPLYVIDGVPLTSGNQSNINPSNIASIEILKDAAATAIYGTRAANGVIIITTKSGNAGEMQINLDYQLGISQTPKFLDIQSGDEHRLQTFESILRGFMIGVEPFTISPEIRIDGTDYTITKEFLDNFYNAGLTDVTIVDDPSNQTFTFNMPSFYSQLDGNTDWQKEVFRNAPSHRANIDVQGGTQQLGYFASVGYTTQEGILIGNKFDRLNGSLSLNSKITDKLSANLNFNYIFTEDNRLNEDQDLGAPLQAIVLPPSDSYDPANNYRLNVRSLEYNPLTEINFADNVATNNSMIGSLGFNYKFSEKVSIDVNGGIDRSDIRAERRQGPETLDGAPNGRSSISEQMVENYVTNGWLTYTPEVSGNNKLSLILGGSYQKSTTSFDFRQANVNSISTLESLTDSDPSLFNEPIQGDANVFLSSYARVSYSIGNLYDIQVTGRMDGSSKFSEDNRFGYFPAVSAGWNIHNMTGFDSPTWSQLKLRASYGLVGNAPTDDFLYRRNYIRTRYNDEDAVEFANLSNENLKWETTSQLNVGIDFGLTAKNITGSVDYYIKTTTDLLFPVPVSQTSGLSTIFDNIGSMENKGFEINISSINVNNTDFSWTTDFNISFNDNVITDLNGEQAIVGVNAFLENRPAGVFYMRKYAGVDPDTGEALYDDGDGGTTDNWEEAPRQEVGNPNPDFFGGLTNSITYKNWEFSTMFQFVGGVDLYFATGEYLANSGILNLGQLTRESNRWYEPGDEAPYPVLNPFQDEPNASTRWLEDGSYVRLKNITLTYNFPEAALSNMGLRNFSIYVGATNLFTITDYIGYDPDVSYFDPLDGIIGQNISRGIDNFTAPQPRIFMSGIKIGF</sequence>
<reference evidence="13 14" key="1">
    <citation type="submission" date="2017-06" db="EMBL/GenBank/DDBJ databases">
        <authorList>
            <person name="Kim H.J."/>
            <person name="Triplett B.A."/>
        </authorList>
    </citation>
    <scope>NUCLEOTIDE SEQUENCE [LARGE SCALE GENOMIC DNA]</scope>
    <source>
        <strain evidence="13 14">DSM 19307</strain>
    </source>
</reference>
<dbReference type="InterPro" id="IPR037066">
    <property type="entry name" value="Plug_dom_sf"/>
</dbReference>
<evidence type="ECO:0000256" key="4">
    <source>
        <dbReference type="ARBA" id="ARBA00022692"/>
    </source>
</evidence>
<evidence type="ECO:0000256" key="10">
    <source>
        <dbReference type="SAM" id="MobiDB-lite"/>
    </source>
</evidence>
<proteinExistence type="inferred from homology"/>
<organism evidence="13 14">
    <name type="scientific">Ekhidna lutea</name>
    <dbReference type="NCBI Taxonomy" id="447679"/>
    <lineage>
        <taxon>Bacteria</taxon>
        <taxon>Pseudomonadati</taxon>
        <taxon>Bacteroidota</taxon>
        <taxon>Cytophagia</taxon>
        <taxon>Cytophagales</taxon>
        <taxon>Reichenbachiellaceae</taxon>
        <taxon>Ekhidna</taxon>
    </lineage>
</organism>
<evidence type="ECO:0000256" key="2">
    <source>
        <dbReference type="ARBA" id="ARBA00022448"/>
    </source>
</evidence>
<keyword evidence="7 8" id="KW-0998">Cell outer membrane</keyword>
<comment type="subcellular location">
    <subcellularLocation>
        <location evidence="1 8">Cell outer membrane</location>
        <topology evidence="1 8">Multi-pass membrane protein</topology>
    </subcellularLocation>
</comment>
<dbReference type="InterPro" id="IPR008969">
    <property type="entry name" value="CarboxyPept-like_regulatory"/>
</dbReference>
<comment type="similarity">
    <text evidence="8 9">Belongs to the TonB-dependent receptor family.</text>
</comment>
<dbReference type="Gene3D" id="2.60.40.1120">
    <property type="entry name" value="Carboxypeptidase-like, regulatory domain"/>
    <property type="match status" value="1"/>
</dbReference>
<dbReference type="PROSITE" id="PS52016">
    <property type="entry name" value="TONB_DEPENDENT_REC_3"/>
    <property type="match status" value="1"/>
</dbReference>
<keyword evidence="5 9" id="KW-0798">TonB box</keyword>
<keyword evidence="3 8" id="KW-1134">Transmembrane beta strand</keyword>
<dbReference type="Pfam" id="PF07715">
    <property type="entry name" value="Plug"/>
    <property type="match status" value="1"/>
</dbReference>
<protein>
    <submittedName>
        <fullName evidence="13">TonB-linked outer membrane protein, SusC/RagA family</fullName>
    </submittedName>
</protein>
<evidence type="ECO:0000256" key="3">
    <source>
        <dbReference type="ARBA" id="ARBA00022452"/>
    </source>
</evidence>
<dbReference type="GO" id="GO:0009279">
    <property type="term" value="C:cell outer membrane"/>
    <property type="evidence" value="ECO:0007669"/>
    <property type="project" value="UniProtKB-SubCell"/>
</dbReference>
<evidence type="ECO:0000313" key="13">
    <source>
        <dbReference type="EMBL" id="SNS42974.1"/>
    </source>
</evidence>
<gene>
    <name evidence="13" type="ORF">SAMN05421640_0103</name>
</gene>
<dbReference type="SUPFAM" id="SSF49464">
    <property type="entry name" value="Carboxypeptidase regulatory domain-like"/>
    <property type="match status" value="1"/>
</dbReference>
<keyword evidence="14" id="KW-1185">Reference proteome</keyword>